<feature type="transmembrane region" description="Helical" evidence="3">
    <location>
        <begin position="62"/>
        <end position="80"/>
    </location>
</feature>
<accession>A0A7J7KEQ8</accession>
<evidence type="ECO:0000256" key="2">
    <source>
        <dbReference type="SAM" id="Coils"/>
    </source>
</evidence>
<evidence type="ECO:0000256" key="3">
    <source>
        <dbReference type="SAM" id="Phobius"/>
    </source>
</evidence>
<proteinExistence type="inferred from homology"/>
<dbReference type="InterPro" id="IPR005024">
    <property type="entry name" value="Snf7_fam"/>
</dbReference>
<dbReference type="Gene3D" id="6.10.140.1230">
    <property type="match status" value="1"/>
</dbReference>
<evidence type="ECO:0000313" key="5">
    <source>
        <dbReference type="Proteomes" id="UP000593567"/>
    </source>
</evidence>
<feature type="coiled-coil region" evidence="2">
    <location>
        <begin position="34"/>
        <end position="61"/>
    </location>
</feature>
<dbReference type="AlphaFoldDB" id="A0A7J7KEQ8"/>
<comment type="caution">
    <text evidence="4">The sequence shown here is derived from an EMBL/GenBank/DDBJ whole genome shotgun (WGS) entry which is preliminary data.</text>
</comment>
<keyword evidence="2" id="KW-0175">Coiled coil</keyword>
<keyword evidence="3" id="KW-1133">Transmembrane helix</keyword>
<keyword evidence="5" id="KW-1185">Reference proteome</keyword>
<dbReference type="OrthoDB" id="10266568at2759"/>
<gene>
    <name evidence="4" type="ORF">EB796_004999</name>
</gene>
<protein>
    <submittedName>
        <fullName evidence="4">CHMP1A</fullName>
    </submittedName>
</protein>
<dbReference type="EMBL" id="VXIV02000688">
    <property type="protein sequence ID" value="KAF6036693.1"/>
    <property type="molecule type" value="Genomic_DNA"/>
</dbReference>
<dbReference type="Proteomes" id="UP000593567">
    <property type="component" value="Unassembled WGS sequence"/>
</dbReference>
<sequence>MTLSFPCASRVRVLQEVICCYKMPESLQDTLFQLKFSAKQLDKLAKKAEKEQEKEKAKMKRAMVCQFWFNYFVLYVLVIVCNFEQTQKNIDGAKIYAENAIRKKNESLNFMRMSARVDAVSSRVQTAVAMKGVVKNLGVVTKGLDRAMASMNLEEVEKTMSKFETQFEDLDVRESTMEQAMGAAFAMSAPANQVEDLMKEVAAENDLDITEQLKDLHPGQSTLEASASAAKEDNLSRRLAALRN</sequence>
<evidence type="ECO:0000313" key="4">
    <source>
        <dbReference type="EMBL" id="KAF6036693.1"/>
    </source>
</evidence>
<dbReference type="GO" id="GO:0007034">
    <property type="term" value="P:vacuolar transport"/>
    <property type="evidence" value="ECO:0007669"/>
    <property type="project" value="InterPro"/>
</dbReference>
<keyword evidence="3" id="KW-0812">Transmembrane</keyword>
<organism evidence="4 5">
    <name type="scientific">Bugula neritina</name>
    <name type="common">Brown bryozoan</name>
    <name type="synonym">Sertularia neritina</name>
    <dbReference type="NCBI Taxonomy" id="10212"/>
    <lineage>
        <taxon>Eukaryota</taxon>
        <taxon>Metazoa</taxon>
        <taxon>Spiralia</taxon>
        <taxon>Lophotrochozoa</taxon>
        <taxon>Bryozoa</taxon>
        <taxon>Gymnolaemata</taxon>
        <taxon>Cheilostomatida</taxon>
        <taxon>Flustrina</taxon>
        <taxon>Buguloidea</taxon>
        <taxon>Bugulidae</taxon>
        <taxon>Bugula</taxon>
    </lineage>
</organism>
<name>A0A7J7KEQ8_BUGNE</name>
<evidence type="ECO:0000256" key="1">
    <source>
        <dbReference type="ARBA" id="ARBA00006190"/>
    </source>
</evidence>
<keyword evidence="3" id="KW-0472">Membrane</keyword>
<dbReference type="PANTHER" id="PTHR10476">
    <property type="entry name" value="CHARGED MULTIVESICULAR BODY PROTEIN"/>
    <property type="match status" value="1"/>
</dbReference>
<reference evidence="4" key="1">
    <citation type="submission" date="2020-06" db="EMBL/GenBank/DDBJ databases">
        <title>Draft genome of Bugula neritina, a colonial animal packing powerful symbionts and potential medicines.</title>
        <authorList>
            <person name="Rayko M."/>
        </authorList>
    </citation>
    <scope>NUCLEOTIDE SEQUENCE [LARGE SCALE GENOMIC DNA]</scope>
    <source>
        <strain evidence="4">Kwan_BN1</strain>
    </source>
</reference>
<comment type="similarity">
    <text evidence="1">Belongs to the SNF7 family.</text>
</comment>